<keyword evidence="10" id="KW-1133">Transmembrane helix</keyword>
<keyword evidence="12" id="KW-1185">Reference proteome</keyword>
<keyword evidence="8 10" id="KW-0472">Membrane</keyword>
<dbReference type="GO" id="GO:1902600">
    <property type="term" value="P:proton transmembrane transport"/>
    <property type="evidence" value="ECO:0007669"/>
    <property type="project" value="UniProtKB-KW"/>
</dbReference>
<evidence type="ECO:0000256" key="2">
    <source>
        <dbReference type="ARBA" id="ARBA00005895"/>
    </source>
</evidence>
<dbReference type="GO" id="GO:0006754">
    <property type="term" value="P:ATP biosynthetic process"/>
    <property type="evidence" value="ECO:0007669"/>
    <property type="project" value="UniProtKB-KW"/>
</dbReference>
<dbReference type="InterPro" id="IPR019344">
    <property type="entry name" value="F1F0-ATPsyn_F_prd"/>
</dbReference>
<keyword evidence="6" id="KW-0406">Ion transport</keyword>
<dbReference type="AlphaFoldDB" id="A0ABD0M816"/>
<dbReference type="EMBL" id="JACVVK020000004">
    <property type="protein sequence ID" value="KAK7507675.1"/>
    <property type="molecule type" value="Genomic_DNA"/>
</dbReference>
<evidence type="ECO:0000256" key="4">
    <source>
        <dbReference type="ARBA" id="ARBA00022547"/>
    </source>
</evidence>
<evidence type="ECO:0000256" key="8">
    <source>
        <dbReference type="ARBA" id="ARBA00023136"/>
    </source>
</evidence>
<dbReference type="GO" id="GO:0045259">
    <property type="term" value="C:proton-transporting ATP synthase complex"/>
    <property type="evidence" value="ECO:0007669"/>
    <property type="project" value="UniProtKB-KW"/>
</dbReference>
<reference evidence="11 12" key="1">
    <citation type="journal article" date="2023" name="Sci. Data">
        <title>Genome assembly of the Korean intertidal mud-creeper Batillaria attramentaria.</title>
        <authorList>
            <person name="Patra A.K."/>
            <person name="Ho P.T."/>
            <person name="Jun S."/>
            <person name="Lee S.J."/>
            <person name="Kim Y."/>
            <person name="Won Y.J."/>
        </authorList>
    </citation>
    <scope>NUCLEOTIDE SEQUENCE [LARGE SCALE GENOMIC DNA]</scope>
    <source>
        <strain evidence="11">Wonlab-2016</strain>
    </source>
</reference>
<keyword evidence="3" id="KW-0813">Transport</keyword>
<comment type="similarity">
    <text evidence="2">Belongs to the ATPase F chain family.</text>
</comment>
<dbReference type="Proteomes" id="UP001519460">
    <property type="component" value="Unassembled WGS sequence"/>
</dbReference>
<keyword evidence="10" id="KW-0812">Transmembrane</keyword>
<evidence type="ECO:0000256" key="6">
    <source>
        <dbReference type="ARBA" id="ARBA00023065"/>
    </source>
</evidence>
<comment type="subcellular location">
    <subcellularLocation>
        <location evidence="1">Mitochondrion membrane</location>
    </subcellularLocation>
</comment>
<name>A0ABD0M816_9CAEN</name>
<keyword evidence="9" id="KW-0066">ATP synthesis</keyword>
<dbReference type="Pfam" id="PF10206">
    <property type="entry name" value="WRW"/>
    <property type="match status" value="1"/>
</dbReference>
<dbReference type="PANTHER" id="PTHR13080:SF20">
    <property type="entry name" value="ATP SYNTHASE SUBUNIT F, MITOCHONDRIAL-RELATED"/>
    <property type="match status" value="1"/>
</dbReference>
<keyword evidence="7" id="KW-0496">Mitochondrion</keyword>
<sequence>MGFGEYPPEFNPKIHGPYHPARYYGKADIPFGQVKLGELAAWFGRRSFSPPAMVQCTTRAYWRWATKYLLPNRTSAAPIVHFTGALAVAYYFLQYRSHTNHRHAKYH</sequence>
<evidence type="ECO:0000256" key="5">
    <source>
        <dbReference type="ARBA" id="ARBA00022781"/>
    </source>
</evidence>
<keyword evidence="4" id="KW-0138">CF(0)</keyword>
<evidence type="ECO:0000256" key="9">
    <source>
        <dbReference type="ARBA" id="ARBA00023310"/>
    </source>
</evidence>
<dbReference type="GO" id="GO:0031966">
    <property type="term" value="C:mitochondrial membrane"/>
    <property type="evidence" value="ECO:0007669"/>
    <property type="project" value="UniProtKB-SubCell"/>
</dbReference>
<dbReference type="PANTHER" id="PTHR13080">
    <property type="entry name" value="ATP SYNTHASE F CHAIN, MITOCHONDRIAL-RELATED"/>
    <property type="match status" value="1"/>
</dbReference>
<evidence type="ECO:0000256" key="7">
    <source>
        <dbReference type="ARBA" id="ARBA00023128"/>
    </source>
</evidence>
<evidence type="ECO:0000313" key="11">
    <source>
        <dbReference type="EMBL" id="KAK7507675.1"/>
    </source>
</evidence>
<proteinExistence type="inferred from homology"/>
<evidence type="ECO:0008006" key="13">
    <source>
        <dbReference type="Google" id="ProtNLM"/>
    </source>
</evidence>
<organism evidence="11 12">
    <name type="scientific">Batillaria attramentaria</name>
    <dbReference type="NCBI Taxonomy" id="370345"/>
    <lineage>
        <taxon>Eukaryota</taxon>
        <taxon>Metazoa</taxon>
        <taxon>Spiralia</taxon>
        <taxon>Lophotrochozoa</taxon>
        <taxon>Mollusca</taxon>
        <taxon>Gastropoda</taxon>
        <taxon>Caenogastropoda</taxon>
        <taxon>Sorbeoconcha</taxon>
        <taxon>Cerithioidea</taxon>
        <taxon>Batillariidae</taxon>
        <taxon>Batillaria</taxon>
    </lineage>
</organism>
<evidence type="ECO:0000256" key="1">
    <source>
        <dbReference type="ARBA" id="ARBA00004325"/>
    </source>
</evidence>
<keyword evidence="5" id="KW-0375">Hydrogen ion transport</keyword>
<gene>
    <name evidence="11" type="ORF">BaRGS_00001610</name>
</gene>
<comment type="caution">
    <text evidence="11">The sequence shown here is derived from an EMBL/GenBank/DDBJ whole genome shotgun (WGS) entry which is preliminary data.</text>
</comment>
<accession>A0ABD0M816</accession>
<evidence type="ECO:0000313" key="12">
    <source>
        <dbReference type="Proteomes" id="UP001519460"/>
    </source>
</evidence>
<evidence type="ECO:0000256" key="3">
    <source>
        <dbReference type="ARBA" id="ARBA00022448"/>
    </source>
</evidence>
<feature type="transmembrane region" description="Helical" evidence="10">
    <location>
        <begin position="75"/>
        <end position="93"/>
    </location>
</feature>
<evidence type="ECO:0000256" key="10">
    <source>
        <dbReference type="SAM" id="Phobius"/>
    </source>
</evidence>
<protein>
    <recommendedName>
        <fullName evidence="13">ATP synthase subunit f, mitochondrial</fullName>
    </recommendedName>
</protein>